<proteinExistence type="predicted"/>
<dbReference type="Pfam" id="PF05656">
    <property type="entry name" value="DUF805"/>
    <property type="match status" value="1"/>
</dbReference>
<feature type="transmembrane region" description="Helical" evidence="1">
    <location>
        <begin position="86"/>
        <end position="106"/>
    </location>
</feature>
<feature type="transmembrane region" description="Helical" evidence="1">
    <location>
        <begin position="53"/>
        <end position="74"/>
    </location>
</feature>
<reference evidence="2" key="1">
    <citation type="submission" date="2020-05" db="EMBL/GenBank/DDBJ databases">
        <authorList>
            <person name="Chiriac C."/>
            <person name="Salcher M."/>
            <person name="Ghai R."/>
            <person name="Kavagutti S V."/>
        </authorList>
    </citation>
    <scope>NUCLEOTIDE SEQUENCE</scope>
</reference>
<keyword evidence="1" id="KW-1133">Transmembrane helix</keyword>
<dbReference type="PANTHER" id="PTHR34980">
    <property type="entry name" value="INNER MEMBRANE PROTEIN-RELATED-RELATED"/>
    <property type="match status" value="1"/>
</dbReference>
<dbReference type="GO" id="GO:0005886">
    <property type="term" value="C:plasma membrane"/>
    <property type="evidence" value="ECO:0007669"/>
    <property type="project" value="TreeGrafter"/>
</dbReference>
<accession>A0A6J6SJP9</accession>
<dbReference type="EMBL" id="CAFBPD010000169">
    <property type="protein sequence ID" value="CAB5013463.1"/>
    <property type="molecule type" value="Genomic_DNA"/>
</dbReference>
<evidence type="ECO:0000256" key="1">
    <source>
        <dbReference type="SAM" id="Phobius"/>
    </source>
</evidence>
<evidence type="ECO:0000313" key="2">
    <source>
        <dbReference type="EMBL" id="CAB4734419.1"/>
    </source>
</evidence>
<feature type="transmembrane region" description="Helical" evidence="1">
    <location>
        <begin position="26"/>
        <end position="47"/>
    </location>
</feature>
<dbReference type="EMBL" id="CAEZYW010000040">
    <property type="protein sequence ID" value="CAB4734419.1"/>
    <property type="molecule type" value="Genomic_DNA"/>
</dbReference>
<evidence type="ECO:0000313" key="3">
    <source>
        <dbReference type="EMBL" id="CAB5013463.1"/>
    </source>
</evidence>
<organism evidence="2">
    <name type="scientific">freshwater metagenome</name>
    <dbReference type="NCBI Taxonomy" id="449393"/>
    <lineage>
        <taxon>unclassified sequences</taxon>
        <taxon>metagenomes</taxon>
        <taxon>ecological metagenomes</taxon>
    </lineage>
</organism>
<protein>
    <submittedName>
        <fullName evidence="2">Unannotated protein</fullName>
    </submittedName>
</protein>
<name>A0A6J6SJP9_9ZZZZ</name>
<dbReference type="AlphaFoldDB" id="A0A6J6SJP9"/>
<sequence length="120" mass="13202">MGFGDAISSGFGGMTNFSGRARRSEFWYWILFIYILQVVLYLLGGLLGRNDNAFVSFIFAIIALVLWLATLAVGCRRLHDTGKSGWLQLLLLVPCIGAIIMIIFWAQPSQPGDNAYGPAV</sequence>
<dbReference type="InterPro" id="IPR008523">
    <property type="entry name" value="DUF805"/>
</dbReference>
<gene>
    <name evidence="2" type="ORF">UFOPK2786_00397</name>
    <name evidence="3" type="ORF">UFOPK4061_00986</name>
</gene>
<keyword evidence="1" id="KW-0472">Membrane</keyword>
<dbReference type="PANTHER" id="PTHR34980:SF2">
    <property type="entry name" value="INNER MEMBRANE PROTEIN YHAH-RELATED"/>
    <property type="match status" value="1"/>
</dbReference>
<keyword evidence="1" id="KW-0812">Transmembrane</keyword>